<evidence type="ECO:0008006" key="3">
    <source>
        <dbReference type="Google" id="ProtNLM"/>
    </source>
</evidence>
<gene>
    <name evidence="1" type="ORF">EAI_00314</name>
</gene>
<dbReference type="EMBL" id="GL451983">
    <property type="protein sequence ID" value="EFN78110.1"/>
    <property type="molecule type" value="Genomic_DNA"/>
</dbReference>
<evidence type="ECO:0000313" key="2">
    <source>
        <dbReference type="Proteomes" id="UP000008237"/>
    </source>
</evidence>
<feature type="non-terminal residue" evidence="1">
    <location>
        <position position="1"/>
    </location>
</feature>
<dbReference type="GO" id="GO:0003676">
    <property type="term" value="F:nucleic acid binding"/>
    <property type="evidence" value="ECO:0007669"/>
    <property type="project" value="InterPro"/>
</dbReference>
<protein>
    <recommendedName>
        <fullName evidence="3">Tc1-like transposase DDE domain-containing protein</fullName>
    </recommendedName>
</protein>
<organism evidence="2">
    <name type="scientific">Harpegnathos saltator</name>
    <name type="common">Jerdon's jumping ant</name>
    <dbReference type="NCBI Taxonomy" id="610380"/>
    <lineage>
        <taxon>Eukaryota</taxon>
        <taxon>Metazoa</taxon>
        <taxon>Ecdysozoa</taxon>
        <taxon>Arthropoda</taxon>
        <taxon>Hexapoda</taxon>
        <taxon>Insecta</taxon>
        <taxon>Pterygota</taxon>
        <taxon>Neoptera</taxon>
        <taxon>Endopterygota</taxon>
        <taxon>Hymenoptera</taxon>
        <taxon>Apocrita</taxon>
        <taxon>Aculeata</taxon>
        <taxon>Formicoidea</taxon>
        <taxon>Formicidae</taxon>
        <taxon>Ponerinae</taxon>
        <taxon>Ponerini</taxon>
        <taxon>Harpegnathos</taxon>
    </lineage>
</organism>
<sequence>CDVTLNLSWPAQSPDLNIIEPLWEVLKQRV</sequence>
<name>E2C1R9_HARSA</name>
<dbReference type="AlphaFoldDB" id="E2C1R9"/>
<accession>E2C1R9</accession>
<dbReference type="Proteomes" id="UP000008237">
    <property type="component" value="Unassembled WGS sequence"/>
</dbReference>
<evidence type="ECO:0000313" key="1">
    <source>
        <dbReference type="EMBL" id="EFN78110.1"/>
    </source>
</evidence>
<feature type="non-terminal residue" evidence="1">
    <location>
        <position position="30"/>
    </location>
</feature>
<dbReference type="InParanoid" id="E2C1R9"/>
<dbReference type="InterPro" id="IPR036397">
    <property type="entry name" value="RNaseH_sf"/>
</dbReference>
<dbReference type="Gene3D" id="3.30.420.10">
    <property type="entry name" value="Ribonuclease H-like superfamily/Ribonuclease H"/>
    <property type="match status" value="1"/>
</dbReference>
<reference evidence="1 2" key="1">
    <citation type="journal article" date="2010" name="Science">
        <title>Genomic comparison of the ants Camponotus floridanus and Harpegnathos saltator.</title>
        <authorList>
            <person name="Bonasio R."/>
            <person name="Zhang G."/>
            <person name="Ye C."/>
            <person name="Mutti N.S."/>
            <person name="Fang X."/>
            <person name="Qin N."/>
            <person name="Donahue G."/>
            <person name="Yang P."/>
            <person name="Li Q."/>
            <person name="Li C."/>
            <person name="Zhang P."/>
            <person name="Huang Z."/>
            <person name="Berger S.L."/>
            <person name="Reinberg D."/>
            <person name="Wang J."/>
            <person name="Liebig J."/>
        </authorList>
    </citation>
    <scope>NUCLEOTIDE SEQUENCE [LARGE SCALE GENOMIC DNA]</scope>
    <source>
        <strain evidence="1 2">R22 G/1</strain>
    </source>
</reference>
<proteinExistence type="predicted"/>
<keyword evidence="2" id="KW-1185">Reference proteome</keyword>